<dbReference type="PANTHER" id="PTHR16305:SF35">
    <property type="entry name" value="TRANSCRIPTIONAL ACTIVATOR DOMAIN"/>
    <property type="match status" value="1"/>
</dbReference>
<dbReference type="InterPro" id="IPR000792">
    <property type="entry name" value="Tscrpt_reg_LuxR_C"/>
</dbReference>
<evidence type="ECO:0000313" key="5">
    <source>
        <dbReference type="Proteomes" id="UP001596157"/>
    </source>
</evidence>
<evidence type="ECO:0000256" key="2">
    <source>
        <dbReference type="ARBA" id="ARBA00022840"/>
    </source>
</evidence>
<dbReference type="InterPro" id="IPR041664">
    <property type="entry name" value="AAA_16"/>
</dbReference>
<protein>
    <submittedName>
        <fullName evidence="4">AAA family ATPase</fullName>
    </submittedName>
</protein>
<dbReference type="CDD" id="cd06170">
    <property type="entry name" value="LuxR_C_like"/>
    <property type="match status" value="1"/>
</dbReference>
<name>A0ABW0ERU0_9PSEU</name>
<dbReference type="InterPro" id="IPR011990">
    <property type="entry name" value="TPR-like_helical_dom_sf"/>
</dbReference>
<organism evidence="4 5">
    <name type="scientific">Actinokineospora guangxiensis</name>
    <dbReference type="NCBI Taxonomy" id="1490288"/>
    <lineage>
        <taxon>Bacteria</taxon>
        <taxon>Bacillati</taxon>
        <taxon>Actinomycetota</taxon>
        <taxon>Actinomycetes</taxon>
        <taxon>Pseudonocardiales</taxon>
        <taxon>Pseudonocardiaceae</taxon>
        <taxon>Actinokineospora</taxon>
    </lineage>
</organism>
<accession>A0ABW0ERU0</accession>
<dbReference type="SUPFAM" id="SSF48452">
    <property type="entry name" value="TPR-like"/>
    <property type="match status" value="1"/>
</dbReference>
<comment type="caution">
    <text evidence="4">The sequence shown here is derived from an EMBL/GenBank/DDBJ whole genome shotgun (WGS) entry which is preliminary data.</text>
</comment>
<sequence length="1017" mass="107898">MPQKMLMPNAFGHSTGYPFVGRAEELVALSAMAQDLRRADSACVMLVGERGIGKSRLVAELRDRATAGPDDDVVWLQGRCRSVNDGAPSLAAVRDLVSQLCHEYAEQTRTVAPEAWSPLRTALVGSPAAAADNSGWARSGSGIHAAPDSVEQEGWFCDALVLVMLKLAAAGPLVVVIEDVHLADTSTRDFIGYLQNRAGPGMMLVLTCRTGELSGHDAARFESWLAELRPGCRWWHELPALTPDESEAVVAAARPGAASADQVMRLHRAARGNPLLLGLLVEAGVESSPGLAQLASALVSGLTPDARLLVETLAALKRACAVDVLAELTGRQLVDLLPPLREAIDRGVLVERGDQYEFRHPAVGDALYDGMLGAERVYLHRSIASVLAGRSDAAVAEQALHCQLGGDPSSAVPLWLAAAAEARDLGAVDEMSLYAERVLDLLGSASATRGRASLQEPDGALEHRLAAHRLAADSAAARSQYARALGHLQVVAGLLDPSDAPGRAAVHERCAALALACRDRRTARTEHERVRALVGTRSPVWAQVLAGQAHAALVLDGDLDAAVSTAGRAAELARHNGDDRALAKAQLTIGLAQAIFGVPRSGGELIRDAVRRLSQVGDLVDQAEARTAFAIALVHEGDYAAAVDLWEQSGRHDEPGRWLSRVGLNDVALRVLALTFSGRLDDAARLVEQAPAETRATPRQQAMVRLAGALLQLRRGDLDGAGRRLRDAESAIAASGSFHLGPQALLVRTDLAIQTGLDGPGAAEAISALRGLLSKVDLPPAFALGALVLLARAAADGAAAANSAEREVRMREAKVVKELLAPWRSTAVDSPWTELLATADAELGRLDAADPDGWAALGDRWNSLRRPYEAAYAWWREAEACLLQRPRRRSRAREALVRAHTLAERIGALHLAEAIAARARRARLPGVPAVHPAPPSPAAVVDGQADEAGRGLERFRLTGREHEVLGLVSSGHSNPEIAEQLGITPRTAGVHVSRILAKLGVSTRAQAAALVHRLKRR</sequence>
<dbReference type="PROSITE" id="PS50043">
    <property type="entry name" value="HTH_LUXR_2"/>
    <property type="match status" value="1"/>
</dbReference>
<keyword evidence="1" id="KW-0547">Nucleotide-binding</keyword>
<dbReference type="PANTHER" id="PTHR16305">
    <property type="entry name" value="TESTICULAR SOLUBLE ADENYLYL CYCLASE"/>
    <property type="match status" value="1"/>
</dbReference>
<proteinExistence type="predicted"/>
<evidence type="ECO:0000256" key="1">
    <source>
        <dbReference type="ARBA" id="ARBA00022741"/>
    </source>
</evidence>
<evidence type="ECO:0000313" key="4">
    <source>
        <dbReference type="EMBL" id="MFC5290072.1"/>
    </source>
</evidence>
<dbReference type="Gene3D" id="1.10.10.10">
    <property type="entry name" value="Winged helix-like DNA-binding domain superfamily/Winged helix DNA-binding domain"/>
    <property type="match status" value="1"/>
</dbReference>
<dbReference type="RefSeq" id="WP_378249945.1">
    <property type="nucleotide sequence ID" value="NZ_JBHSKF010000014.1"/>
</dbReference>
<gene>
    <name evidence="4" type="ORF">ACFPM7_23710</name>
</gene>
<dbReference type="Gene3D" id="3.40.50.300">
    <property type="entry name" value="P-loop containing nucleotide triphosphate hydrolases"/>
    <property type="match status" value="1"/>
</dbReference>
<dbReference type="InterPro" id="IPR027417">
    <property type="entry name" value="P-loop_NTPase"/>
</dbReference>
<keyword evidence="5" id="KW-1185">Reference proteome</keyword>
<dbReference type="InterPro" id="IPR016032">
    <property type="entry name" value="Sig_transdc_resp-reg_C-effctor"/>
</dbReference>
<dbReference type="Pfam" id="PF13191">
    <property type="entry name" value="AAA_16"/>
    <property type="match status" value="1"/>
</dbReference>
<keyword evidence="2" id="KW-0067">ATP-binding</keyword>
<reference evidence="5" key="1">
    <citation type="journal article" date="2019" name="Int. J. Syst. Evol. Microbiol.">
        <title>The Global Catalogue of Microorganisms (GCM) 10K type strain sequencing project: providing services to taxonomists for standard genome sequencing and annotation.</title>
        <authorList>
            <consortium name="The Broad Institute Genomics Platform"/>
            <consortium name="The Broad Institute Genome Sequencing Center for Infectious Disease"/>
            <person name="Wu L."/>
            <person name="Ma J."/>
        </authorList>
    </citation>
    <scope>NUCLEOTIDE SEQUENCE [LARGE SCALE GENOMIC DNA]</scope>
    <source>
        <strain evidence="5">CCUG 59778</strain>
    </source>
</reference>
<feature type="domain" description="HTH luxR-type" evidence="3">
    <location>
        <begin position="950"/>
        <end position="1015"/>
    </location>
</feature>
<dbReference type="SUPFAM" id="SSF52540">
    <property type="entry name" value="P-loop containing nucleoside triphosphate hydrolases"/>
    <property type="match status" value="1"/>
</dbReference>
<dbReference type="InterPro" id="IPR036388">
    <property type="entry name" value="WH-like_DNA-bd_sf"/>
</dbReference>
<dbReference type="SUPFAM" id="SSF46894">
    <property type="entry name" value="C-terminal effector domain of the bipartite response regulators"/>
    <property type="match status" value="1"/>
</dbReference>
<dbReference type="Pfam" id="PF00196">
    <property type="entry name" value="GerE"/>
    <property type="match status" value="1"/>
</dbReference>
<dbReference type="SMART" id="SM00421">
    <property type="entry name" value="HTH_LUXR"/>
    <property type="match status" value="1"/>
</dbReference>
<dbReference type="PRINTS" id="PR00038">
    <property type="entry name" value="HTHLUXR"/>
</dbReference>
<evidence type="ECO:0000259" key="3">
    <source>
        <dbReference type="PROSITE" id="PS50043"/>
    </source>
</evidence>
<dbReference type="EMBL" id="JBHSKF010000014">
    <property type="protein sequence ID" value="MFC5290072.1"/>
    <property type="molecule type" value="Genomic_DNA"/>
</dbReference>
<dbReference type="Proteomes" id="UP001596157">
    <property type="component" value="Unassembled WGS sequence"/>
</dbReference>